<accession>A0A0A9F2D9</accession>
<evidence type="ECO:0000313" key="1">
    <source>
        <dbReference type="EMBL" id="JAE06492.1"/>
    </source>
</evidence>
<dbReference type="EMBL" id="GBRH01191404">
    <property type="protein sequence ID" value="JAE06492.1"/>
    <property type="molecule type" value="Transcribed_RNA"/>
</dbReference>
<reference evidence="1" key="2">
    <citation type="journal article" date="2015" name="Data Brief">
        <title>Shoot transcriptome of the giant reed, Arundo donax.</title>
        <authorList>
            <person name="Barrero R.A."/>
            <person name="Guerrero F.D."/>
            <person name="Moolhuijzen P."/>
            <person name="Goolsby J.A."/>
            <person name="Tidwell J."/>
            <person name="Bellgard S.E."/>
            <person name="Bellgard M.I."/>
        </authorList>
    </citation>
    <scope>NUCLEOTIDE SEQUENCE</scope>
    <source>
        <tissue evidence="1">Shoot tissue taken approximately 20 cm above the soil surface</tissue>
    </source>
</reference>
<protein>
    <submittedName>
        <fullName evidence="1">Uncharacterized protein</fullName>
    </submittedName>
</protein>
<organism evidence="1">
    <name type="scientific">Arundo donax</name>
    <name type="common">Giant reed</name>
    <name type="synonym">Donax arundinaceus</name>
    <dbReference type="NCBI Taxonomy" id="35708"/>
    <lineage>
        <taxon>Eukaryota</taxon>
        <taxon>Viridiplantae</taxon>
        <taxon>Streptophyta</taxon>
        <taxon>Embryophyta</taxon>
        <taxon>Tracheophyta</taxon>
        <taxon>Spermatophyta</taxon>
        <taxon>Magnoliopsida</taxon>
        <taxon>Liliopsida</taxon>
        <taxon>Poales</taxon>
        <taxon>Poaceae</taxon>
        <taxon>PACMAD clade</taxon>
        <taxon>Arundinoideae</taxon>
        <taxon>Arundineae</taxon>
        <taxon>Arundo</taxon>
    </lineage>
</organism>
<name>A0A0A9F2D9_ARUDO</name>
<dbReference type="AlphaFoldDB" id="A0A0A9F2D9"/>
<sequence length="48" mass="5397">MSRHQPSFFPDYVPGEVQIHATVTLISVFVRCLVFGQLLPNILGILSR</sequence>
<reference evidence="1" key="1">
    <citation type="submission" date="2014-09" db="EMBL/GenBank/DDBJ databases">
        <authorList>
            <person name="Magalhaes I.L.F."/>
            <person name="Oliveira U."/>
            <person name="Santos F.R."/>
            <person name="Vidigal T.H.D.A."/>
            <person name="Brescovit A.D."/>
            <person name="Santos A.J."/>
        </authorList>
    </citation>
    <scope>NUCLEOTIDE SEQUENCE</scope>
    <source>
        <tissue evidence="1">Shoot tissue taken approximately 20 cm above the soil surface</tissue>
    </source>
</reference>
<proteinExistence type="predicted"/>